<keyword evidence="1" id="KW-0812">Transmembrane</keyword>
<reference evidence="2" key="2">
    <citation type="journal article" date="2015" name="Fish Shellfish Immunol.">
        <title>Early steps in the European eel (Anguilla anguilla)-Vibrio vulnificus interaction in the gills: Role of the RtxA13 toxin.</title>
        <authorList>
            <person name="Callol A."/>
            <person name="Pajuelo D."/>
            <person name="Ebbesson L."/>
            <person name="Teles M."/>
            <person name="MacKenzie S."/>
            <person name="Amaro C."/>
        </authorList>
    </citation>
    <scope>NUCLEOTIDE SEQUENCE</scope>
</reference>
<feature type="transmembrane region" description="Helical" evidence="1">
    <location>
        <begin position="29"/>
        <end position="48"/>
    </location>
</feature>
<keyword evidence="1" id="KW-1133">Transmembrane helix</keyword>
<name>A0A0E9WHV3_ANGAN</name>
<keyword evidence="1" id="KW-0472">Membrane</keyword>
<reference evidence="2" key="1">
    <citation type="submission" date="2014-11" db="EMBL/GenBank/DDBJ databases">
        <authorList>
            <person name="Amaro Gonzalez C."/>
        </authorList>
    </citation>
    <scope>NUCLEOTIDE SEQUENCE</scope>
</reference>
<dbReference type="EMBL" id="GBXM01018726">
    <property type="protein sequence ID" value="JAH89851.1"/>
    <property type="molecule type" value="Transcribed_RNA"/>
</dbReference>
<protein>
    <submittedName>
        <fullName evidence="2">Uncharacterized protein</fullName>
    </submittedName>
</protein>
<evidence type="ECO:0000313" key="2">
    <source>
        <dbReference type="EMBL" id="JAH89851.1"/>
    </source>
</evidence>
<accession>A0A0E9WHV3</accession>
<evidence type="ECO:0000256" key="1">
    <source>
        <dbReference type="SAM" id="Phobius"/>
    </source>
</evidence>
<organism evidence="2">
    <name type="scientific">Anguilla anguilla</name>
    <name type="common">European freshwater eel</name>
    <name type="synonym">Muraena anguilla</name>
    <dbReference type="NCBI Taxonomy" id="7936"/>
    <lineage>
        <taxon>Eukaryota</taxon>
        <taxon>Metazoa</taxon>
        <taxon>Chordata</taxon>
        <taxon>Craniata</taxon>
        <taxon>Vertebrata</taxon>
        <taxon>Euteleostomi</taxon>
        <taxon>Actinopterygii</taxon>
        <taxon>Neopterygii</taxon>
        <taxon>Teleostei</taxon>
        <taxon>Anguilliformes</taxon>
        <taxon>Anguillidae</taxon>
        <taxon>Anguilla</taxon>
    </lineage>
</organism>
<sequence>MGRNLLHRSQTSASPLAHRVSSCRLQIKWVLGITSPFLKNYCFFVFFLRVQGKR</sequence>
<dbReference type="AlphaFoldDB" id="A0A0E9WHV3"/>
<proteinExistence type="predicted"/>